<evidence type="ECO:0000313" key="3">
    <source>
        <dbReference type="Proteomes" id="UP001275084"/>
    </source>
</evidence>
<comment type="caution">
    <text evidence="2">The sequence shown here is derived from an EMBL/GenBank/DDBJ whole genome shotgun (WGS) entry which is preliminary data.</text>
</comment>
<proteinExistence type="predicted"/>
<evidence type="ECO:0000313" key="2">
    <source>
        <dbReference type="EMBL" id="KAK3341087.1"/>
    </source>
</evidence>
<organism evidence="2 3">
    <name type="scientific">Lasiosphaeria hispida</name>
    <dbReference type="NCBI Taxonomy" id="260671"/>
    <lineage>
        <taxon>Eukaryota</taxon>
        <taxon>Fungi</taxon>
        <taxon>Dikarya</taxon>
        <taxon>Ascomycota</taxon>
        <taxon>Pezizomycotina</taxon>
        <taxon>Sordariomycetes</taxon>
        <taxon>Sordariomycetidae</taxon>
        <taxon>Sordariales</taxon>
        <taxon>Lasiosphaeriaceae</taxon>
        <taxon>Lasiosphaeria</taxon>
    </lineage>
</organism>
<reference evidence="2" key="2">
    <citation type="submission" date="2023-06" db="EMBL/GenBank/DDBJ databases">
        <authorList>
            <consortium name="Lawrence Berkeley National Laboratory"/>
            <person name="Haridas S."/>
            <person name="Hensen N."/>
            <person name="Bonometti L."/>
            <person name="Westerberg I."/>
            <person name="Brannstrom I.O."/>
            <person name="Guillou S."/>
            <person name="Cros-Aarteil S."/>
            <person name="Calhoun S."/>
            <person name="Kuo A."/>
            <person name="Mondo S."/>
            <person name="Pangilinan J."/>
            <person name="Riley R."/>
            <person name="Labutti K."/>
            <person name="Andreopoulos B."/>
            <person name="Lipzen A."/>
            <person name="Chen C."/>
            <person name="Yanf M."/>
            <person name="Daum C."/>
            <person name="Ng V."/>
            <person name="Clum A."/>
            <person name="Steindorff A."/>
            <person name="Ohm R."/>
            <person name="Martin F."/>
            <person name="Silar P."/>
            <person name="Natvig D."/>
            <person name="Lalanne C."/>
            <person name="Gautier V."/>
            <person name="Ament-Velasquez S.L."/>
            <person name="Kruys A."/>
            <person name="Hutchinson M.I."/>
            <person name="Powell A.J."/>
            <person name="Barry K."/>
            <person name="Miller A.N."/>
            <person name="Grigoriev I.V."/>
            <person name="Debuchy R."/>
            <person name="Gladieux P."/>
            <person name="Thoren M.H."/>
            <person name="Johannesson H."/>
        </authorList>
    </citation>
    <scope>NUCLEOTIDE SEQUENCE</scope>
    <source>
        <strain evidence="2">CBS 955.72</strain>
    </source>
</reference>
<keyword evidence="3" id="KW-1185">Reference proteome</keyword>
<gene>
    <name evidence="2" type="ORF">B0T25DRAFT_557345</name>
</gene>
<feature type="transmembrane region" description="Helical" evidence="1">
    <location>
        <begin position="17"/>
        <end position="36"/>
    </location>
</feature>
<keyword evidence="1" id="KW-0812">Transmembrane</keyword>
<dbReference type="AlphaFoldDB" id="A0AAJ0H669"/>
<name>A0AAJ0H669_9PEZI</name>
<dbReference type="Proteomes" id="UP001275084">
    <property type="component" value="Unassembled WGS sequence"/>
</dbReference>
<accession>A0AAJ0H669</accession>
<protein>
    <submittedName>
        <fullName evidence="2">Uncharacterized protein</fullName>
    </submittedName>
</protein>
<reference evidence="2" key="1">
    <citation type="journal article" date="2023" name="Mol. Phylogenet. Evol.">
        <title>Genome-scale phylogeny and comparative genomics of the fungal order Sordariales.</title>
        <authorList>
            <person name="Hensen N."/>
            <person name="Bonometti L."/>
            <person name="Westerberg I."/>
            <person name="Brannstrom I.O."/>
            <person name="Guillou S."/>
            <person name="Cros-Aarteil S."/>
            <person name="Calhoun S."/>
            <person name="Haridas S."/>
            <person name="Kuo A."/>
            <person name="Mondo S."/>
            <person name="Pangilinan J."/>
            <person name="Riley R."/>
            <person name="LaButti K."/>
            <person name="Andreopoulos B."/>
            <person name="Lipzen A."/>
            <person name="Chen C."/>
            <person name="Yan M."/>
            <person name="Daum C."/>
            <person name="Ng V."/>
            <person name="Clum A."/>
            <person name="Steindorff A."/>
            <person name="Ohm R.A."/>
            <person name="Martin F."/>
            <person name="Silar P."/>
            <person name="Natvig D.O."/>
            <person name="Lalanne C."/>
            <person name="Gautier V."/>
            <person name="Ament-Velasquez S.L."/>
            <person name="Kruys A."/>
            <person name="Hutchinson M.I."/>
            <person name="Powell A.J."/>
            <person name="Barry K."/>
            <person name="Miller A.N."/>
            <person name="Grigoriev I.V."/>
            <person name="Debuchy R."/>
            <person name="Gladieux P."/>
            <person name="Hiltunen Thoren M."/>
            <person name="Johannesson H."/>
        </authorList>
    </citation>
    <scope>NUCLEOTIDE SEQUENCE</scope>
    <source>
        <strain evidence="2">CBS 955.72</strain>
    </source>
</reference>
<evidence type="ECO:0000256" key="1">
    <source>
        <dbReference type="SAM" id="Phobius"/>
    </source>
</evidence>
<keyword evidence="1" id="KW-1133">Transmembrane helix</keyword>
<keyword evidence="1" id="KW-0472">Membrane</keyword>
<sequence>MTARSCFHLSIYYRQAIPPFLLFFFIVHVNALLLRLNDIMIEWLKRWNSSAHRVAVACVYRRSFAETDSTATLEAYPYAGPVIQASFVRQAYATPA</sequence>
<dbReference type="EMBL" id="JAUIQD010000008">
    <property type="protein sequence ID" value="KAK3341087.1"/>
    <property type="molecule type" value="Genomic_DNA"/>
</dbReference>